<evidence type="ECO:0000313" key="2">
    <source>
        <dbReference type="EMBL" id="BES95672.1"/>
    </source>
</evidence>
<feature type="compositionally biased region" description="Gly residues" evidence="1">
    <location>
        <begin position="1"/>
        <end position="11"/>
    </location>
</feature>
<dbReference type="Proteomes" id="UP001307889">
    <property type="component" value="Chromosome 6"/>
</dbReference>
<feature type="compositionally biased region" description="Low complexity" evidence="1">
    <location>
        <begin position="12"/>
        <end position="23"/>
    </location>
</feature>
<reference evidence="2 3" key="1">
    <citation type="submission" date="2023-09" db="EMBL/GenBank/DDBJ databases">
        <title>Nesidiocoris tenuis whole genome shotgun sequence.</title>
        <authorList>
            <person name="Shibata T."/>
            <person name="Shimoda M."/>
            <person name="Kobayashi T."/>
            <person name="Uehara T."/>
        </authorList>
    </citation>
    <scope>NUCLEOTIDE SEQUENCE [LARGE SCALE GENOMIC DNA]</scope>
    <source>
        <strain evidence="2 3">Japan</strain>
    </source>
</reference>
<keyword evidence="3" id="KW-1185">Reference proteome</keyword>
<name>A0ABN7AWB8_9HEMI</name>
<protein>
    <submittedName>
        <fullName evidence="2">Uncharacterized protein</fullName>
    </submittedName>
</protein>
<evidence type="ECO:0000256" key="1">
    <source>
        <dbReference type="SAM" id="MobiDB-lite"/>
    </source>
</evidence>
<feature type="region of interest" description="Disordered" evidence="1">
    <location>
        <begin position="1"/>
        <end position="42"/>
    </location>
</feature>
<accession>A0ABN7AWB8</accession>
<gene>
    <name evidence="2" type="ORF">NTJ_08481</name>
</gene>
<dbReference type="EMBL" id="AP028914">
    <property type="protein sequence ID" value="BES95672.1"/>
    <property type="molecule type" value="Genomic_DNA"/>
</dbReference>
<proteinExistence type="predicted"/>
<organism evidence="2 3">
    <name type="scientific">Nesidiocoris tenuis</name>
    <dbReference type="NCBI Taxonomy" id="355587"/>
    <lineage>
        <taxon>Eukaryota</taxon>
        <taxon>Metazoa</taxon>
        <taxon>Ecdysozoa</taxon>
        <taxon>Arthropoda</taxon>
        <taxon>Hexapoda</taxon>
        <taxon>Insecta</taxon>
        <taxon>Pterygota</taxon>
        <taxon>Neoptera</taxon>
        <taxon>Paraneoptera</taxon>
        <taxon>Hemiptera</taxon>
        <taxon>Heteroptera</taxon>
        <taxon>Panheteroptera</taxon>
        <taxon>Cimicomorpha</taxon>
        <taxon>Miridae</taxon>
        <taxon>Dicyphina</taxon>
        <taxon>Nesidiocoris</taxon>
    </lineage>
</organism>
<sequence>MTVGGPGGGSAPLGALPAAAPGTKSPPPTGAGSGGQSSAGNGAALPANFEASLCRLISYCARSRHVSDTFPDSTSPLLSSFMICH</sequence>
<evidence type="ECO:0000313" key="3">
    <source>
        <dbReference type="Proteomes" id="UP001307889"/>
    </source>
</evidence>